<evidence type="ECO:0000259" key="2">
    <source>
        <dbReference type="Pfam" id="PF06030"/>
    </source>
</evidence>
<proteinExistence type="predicted"/>
<feature type="transmembrane region" description="Helical" evidence="1">
    <location>
        <begin position="338"/>
        <end position="358"/>
    </location>
</feature>
<sequence>MTLQVSLKNKKRDHSLKRVAFLTKESQMKKYFMLFFSLLLFISFGSQGFVNAQESSSSEKPGNYTVTPNFGISQKKETSNFYDMKLAPKASDNFELTLNNESNQPQTFQIEINNATTNCNGIVDYTQSKFKKDSSMKLDLKDLIKNDSPQLTVGGHQSHTVRFHLTMPDQAINGILLGGIVVRPVQEKKEGKGIQNVFIHTIALRISENDTPVHSELIGGDVKIGQENLHNQVSMAIRNPQAKLMSQLNGDFIITKKGETKPLVNIQKQNLSIAPNSAFELPVSLNDHFKPGTYTYKIVLKNDHEDWQFSKDFTIKESEANMYNQTSVDYTKKTDLNWIHYMLVGITLFLLLILFYFLGKRSK</sequence>
<dbReference type="AlphaFoldDB" id="A0A9X4NIH5"/>
<evidence type="ECO:0000313" key="4">
    <source>
        <dbReference type="EMBL" id="MDG4984703.1"/>
    </source>
</evidence>
<feature type="domain" description="WxL Interacting Protein host binding" evidence="3">
    <location>
        <begin position="190"/>
        <end position="325"/>
    </location>
</feature>
<reference evidence="4" key="2">
    <citation type="journal article" date="2023" name="Food Microbiol.">
        <title>Evaluation of the fermentation potential of lactic acid bacteria isolated from herbs, fruits and vegetables as starter cultures in nut-based milk alternatives.</title>
        <authorList>
            <person name="Huang W."/>
            <person name="Dong A."/>
            <person name="Pham H.T."/>
            <person name="Zhou C."/>
            <person name="Huo Z."/>
            <person name="Watjen A.P."/>
            <person name="Prakash S."/>
            <person name="Bang-Berthelsen C.H."/>
            <person name="Turner M.S."/>
        </authorList>
    </citation>
    <scope>NUCLEOTIDE SEQUENCE</scope>
    <source>
        <strain evidence="4">3</strain>
    </source>
</reference>
<reference evidence="4" key="1">
    <citation type="submission" date="2022-10" db="EMBL/GenBank/DDBJ databases">
        <authorList>
            <person name="Turner M.S."/>
            <person name="Huang W."/>
        </authorList>
    </citation>
    <scope>NUCLEOTIDE SEQUENCE</scope>
    <source>
        <strain evidence="4">3</strain>
    </source>
</reference>
<feature type="domain" description="WxL Interacting Protein peptidoglycan binding" evidence="2">
    <location>
        <begin position="64"/>
        <end position="182"/>
    </location>
</feature>
<organism evidence="4 5">
    <name type="scientific">Lactococcus lactis</name>
    <dbReference type="NCBI Taxonomy" id="1358"/>
    <lineage>
        <taxon>Bacteria</taxon>
        <taxon>Bacillati</taxon>
        <taxon>Bacillota</taxon>
        <taxon>Bacilli</taxon>
        <taxon>Lactobacillales</taxon>
        <taxon>Streptococcaceae</taxon>
        <taxon>Lactococcus</taxon>
    </lineage>
</organism>
<accession>A0A9X4NIH5</accession>
<gene>
    <name evidence="4" type="ORF">OGZ51_11165</name>
</gene>
<dbReference type="RefSeq" id="WP_143464180.1">
    <property type="nucleotide sequence ID" value="NZ_CAOFZF010000002.1"/>
</dbReference>
<dbReference type="EMBL" id="JAOWLY010000012">
    <property type="protein sequence ID" value="MDG4984703.1"/>
    <property type="molecule type" value="Genomic_DNA"/>
</dbReference>
<dbReference type="Pfam" id="PF06030">
    <property type="entry name" value="WxLIP_PGBD"/>
    <property type="match status" value="1"/>
</dbReference>
<name>A0A9X4NIH5_9LACT</name>
<evidence type="ECO:0000259" key="3">
    <source>
        <dbReference type="Pfam" id="PF11797"/>
    </source>
</evidence>
<dbReference type="InterPro" id="IPR021759">
    <property type="entry name" value="WxLIP_HBD"/>
</dbReference>
<evidence type="ECO:0000313" key="5">
    <source>
        <dbReference type="Proteomes" id="UP001152614"/>
    </source>
</evidence>
<keyword evidence="1" id="KW-0812">Transmembrane</keyword>
<protein>
    <submittedName>
        <fullName evidence="4">DUF916 and DUF3324 domain-containing protein</fullName>
    </submittedName>
</protein>
<dbReference type="Pfam" id="PF11797">
    <property type="entry name" value="WxLIP_HBD"/>
    <property type="match status" value="1"/>
</dbReference>
<keyword evidence="1" id="KW-1133">Transmembrane helix</keyword>
<comment type="caution">
    <text evidence="4">The sequence shown here is derived from an EMBL/GenBank/DDBJ whole genome shotgun (WGS) entry which is preliminary data.</text>
</comment>
<evidence type="ECO:0000256" key="1">
    <source>
        <dbReference type="SAM" id="Phobius"/>
    </source>
</evidence>
<keyword evidence="1" id="KW-0472">Membrane</keyword>
<dbReference type="InterPro" id="IPR010317">
    <property type="entry name" value="WxLIP_PGBD"/>
</dbReference>
<dbReference type="Proteomes" id="UP001152614">
    <property type="component" value="Unassembled WGS sequence"/>
</dbReference>